<evidence type="ECO:0000256" key="1">
    <source>
        <dbReference type="ARBA" id="ARBA00023125"/>
    </source>
</evidence>
<proteinExistence type="predicted"/>
<dbReference type="GO" id="GO:0003677">
    <property type="term" value="F:DNA binding"/>
    <property type="evidence" value="ECO:0007669"/>
    <property type="project" value="UniProtKB-KW"/>
</dbReference>
<dbReference type="InterPro" id="IPR007889">
    <property type="entry name" value="HTH_Psq"/>
</dbReference>
<dbReference type="AlphaFoldDB" id="A0A8I2Z5K0"/>
<dbReference type="Pfam" id="PF03221">
    <property type="entry name" value="HTH_Tnp_Tc5"/>
    <property type="match status" value="1"/>
</dbReference>
<keyword evidence="1" id="KW-0238">DNA-binding</keyword>
<reference evidence="4" key="1">
    <citation type="journal article" date="2021" name="Mol. Plant Pathol.">
        <title>A 20-kb lineage-specific genomic region tames virulence in pathogenic amphidiploid Verticillium longisporum.</title>
        <authorList>
            <person name="Harting R."/>
            <person name="Starke J."/>
            <person name="Kusch H."/>
            <person name="Poggeler S."/>
            <person name="Maurus I."/>
            <person name="Schluter R."/>
            <person name="Landesfeind M."/>
            <person name="Bulla I."/>
            <person name="Nowrousian M."/>
            <person name="de Jonge R."/>
            <person name="Stahlhut G."/>
            <person name="Hoff K.J."/>
            <person name="Asshauer K.P."/>
            <person name="Thurmer A."/>
            <person name="Stanke M."/>
            <person name="Daniel R."/>
            <person name="Morgenstern B."/>
            <person name="Thomma B.P.H.J."/>
            <person name="Kronstad J.W."/>
            <person name="Braus-Stromeyer S.A."/>
            <person name="Braus G.H."/>
        </authorList>
    </citation>
    <scope>NUCLEOTIDE SEQUENCE</scope>
    <source>
        <strain evidence="4">Vl32</strain>
    </source>
</reference>
<keyword evidence="2" id="KW-0539">Nucleus</keyword>
<dbReference type="Proteomes" id="UP000689129">
    <property type="component" value="Unassembled WGS sequence"/>
</dbReference>
<dbReference type="InterPro" id="IPR006600">
    <property type="entry name" value="HTH_CenpB_DNA-bd_dom"/>
</dbReference>
<sequence length="180" mass="20357">MKRYTEEDVSNALQAIIDGCSTRKASRDWNIPATTLRGRLKGATTIREAKAPYQRLSQAQEQHLARWIIEQGALGFAPSHSQVLDFARRILLAQGDDIPLGRHWIEGFKQRSLYYDPPRISSFYSTPLTSRPSLRAYDSTWTGRVSWRSGPFLHPPTNVVKTDNSSDTNVGKGHTWIVAF</sequence>
<dbReference type="EMBL" id="JAEMWZ010000530">
    <property type="protein sequence ID" value="KAG7113211.1"/>
    <property type="molecule type" value="Genomic_DNA"/>
</dbReference>
<comment type="caution">
    <text evidence="4">The sequence shown here is derived from an EMBL/GenBank/DDBJ whole genome shotgun (WGS) entry which is preliminary data.</text>
</comment>
<evidence type="ECO:0000313" key="4">
    <source>
        <dbReference type="EMBL" id="KAG7113211.1"/>
    </source>
</evidence>
<name>A0A8I2Z5K0_VERLO</name>
<dbReference type="Pfam" id="PF05225">
    <property type="entry name" value="HTH_psq"/>
    <property type="match status" value="1"/>
</dbReference>
<dbReference type="PROSITE" id="PS51253">
    <property type="entry name" value="HTH_CENPB"/>
    <property type="match status" value="1"/>
</dbReference>
<accession>A0A8I2Z5K0</accession>
<organism evidence="4 5">
    <name type="scientific">Verticillium longisporum</name>
    <name type="common">Verticillium dahliae var. longisporum</name>
    <dbReference type="NCBI Taxonomy" id="100787"/>
    <lineage>
        <taxon>Eukaryota</taxon>
        <taxon>Fungi</taxon>
        <taxon>Dikarya</taxon>
        <taxon>Ascomycota</taxon>
        <taxon>Pezizomycotina</taxon>
        <taxon>Sordariomycetes</taxon>
        <taxon>Hypocreomycetidae</taxon>
        <taxon>Glomerellales</taxon>
        <taxon>Plectosphaerellaceae</taxon>
        <taxon>Verticillium</taxon>
    </lineage>
</organism>
<feature type="domain" description="HTH CENPB-type" evidence="3">
    <location>
        <begin position="48"/>
        <end position="118"/>
    </location>
</feature>
<gene>
    <name evidence="4" type="ORF">HYQ45_016937</name>
</gene>
<dbReference type="SMART" id="SM00674">
    <property type="entry name" value="CENPB"/>
    <property type="match status" value="1"/>
</dbReference>
<evidence type="ECO:0000313" key="5">
    <source>
        <dbReference type="Proteomes" id="UP000689129"/>
    </source>
</evidence>
<evidence type="ECO:0000256" key="2">
    <source>
        <dbReference type="ARBA" id="ARBA00023242"/>
    </source>
</evidence>
<protein>
    <recommendedName>
        <fullName evidence="3">HTH CENPB-type domain-containing protein</fullName>
    </recommendedName>
</protein>
<dbReference type="OrthoDB" id="4846621at2759"/>
<evidence type="ECO:0000259" key="3">
    <source>
        <dbReference type="PROSITE" id="PS51253"/>
    </source>
</evidence>